<feature type="compositionally biased region" description="Basic and acidic residues" evidence="1">
    <location>
        <begin position="654"/>
        <end position="663"/>
    </location>
</feature>
<feature type="compositionally biased region" description="Basic and acidic residues" evidence="1">
    <location>
        <begin position="532"/>
        <end position="550"/>
    </location>
</feature>
<feature type="region of interest" description="Disordered" evidence="1">
    <location>
        <begin position="84"/>
        <end position="193"/>
    </location>
</feature>
<feature type="compositionally biased region" description="Low complexity" evidence="1">
    <location>
        <begin position="293"/>
        <end position="305"/>
    </location>
</feature>
<dbReference type="GO" id="GO:0003779">
    <property type="term" value="F:actin binding"/>
    <property type="evidence" value="ECO:0007669"/>
    <property type="project" value="TreeGrafter"/>
</dbReference>
<feature type="region of interest" description="Disordered" evidence="1">
    <location>
        <begin position="531"/>
        <end position="882"/>
    </location>
</feature>
<evidence type="ECO:0000256" key="1">
    <source>
        <dbReference type="SAM" id="MobiDB-lite"/>
    </source>
</evidence>
<dbReference type="GO" id="GO:0030036">
    <property type="term" value="P:actin cytoskeleton organization"/>
    <property type="evidence" value="ECO:0007669"/>
    <property type="project" value="TreeGrafter"/>
</dbReference>
<feature type="compositionally biased region" description="Low complexity" evidence="1">
    <location>
        <begin position="603"/>
        <end position="633"/>
    </location>
</feature>
<dbReference type="PANTHER" id="PTHR12751:SF18">
    <property type="entry name" value="PHOSPHATASE AND ACTIN REGULATOR 1"/>
    <property type="match status" value="1"/>
</dbReference>
<reference evidence="2 3" key="1">
    <citation type="journal article" date="2017" name="Mol. Ecol.">
        <title>Comparative and population genomic landscape of Phellinus noxius: A hypervariable fungus causing root rot in trees.</title>
        <authorList>
            <person name="Chung C.L."/>
            <person name="Lee T.J."/>
            <person name="Akiba M."/>
            <person name="Lee H.H."/>
            <person name="Kuo T.H."/>
            <person name="Liu D."/>
            <person name="Ke H.M."/>
            <person name="Yokoi T."/>
            <person name="Roa M.B."/>
            <person name="Lu M.J."/>
            <person name="Chang Y.Y."/>
            <person name="Ann P.J."/>
            <person name="Tsai J.N."/>
            <person name="Chen C.Y."/>
            <person name="Tzean S.S."/>
            <person name="Ota Y."/>
            <person name="Hattori T."/>
            <person name="Sahashi N."/>
            <person name="Liou R.F."/>
            <person name="Kikuchi T."/>
            <person name="Tsai I.J."/>
        </authorList>
    </citation>
    <scope>NUCLEOTIDE SEQUENCE [LARGE SCALE GENOMIC DNA]</scope>
    <source>
        <strain evidence="2 3">FFPRI411160</strain>
    </source>
</reference>
<dbReference type="PANTHER" id="PTHR12751">
    <property type="entry name" value="PHOSPHATASE AND ACTIN REGULATOR PHACTR"/>
    <property type="match status" value="1"/>
</dbReference>
<feature type="compositionally biased region" description="Polar residues" evidence="1">
    <location>
        <begin position="863"/>
        <end position="879"/>
    </location>
</feature>
<dbReference type="Proteomes" id="UP000217199">
    <property type="component" value="Unassembled WGS sequence"/>
</dbReference>
<feature type="compositionally biased region" description="Low complexity" evidence="1">
    <location>
        <begin position="318"/>
        <end position="332"/>
    </location>
</feature>
<feature type="compositionally biased region" description="Low complexity" evidence="1">
    <location>
        <begin position="98"/>
        <end position="134"/>
    </location>
</feature>
<feature type="region of interest" description="Disordered" evidence="1">
    <location>
        <begin position="213"/>
        <end position="375"/>
    </location>
</feature>
<gene>
    <name evidence="2" type="ORF">PNOK_0159900</name>
</gene>
<feature type="compositionally biased region" description="Polar residues" evidence="1">
    <location>
        <begin position="777"/>
        <end position="786"/>
    </location>
</feature>
<feature type="compositionally biased region" description="Basic and acidic residues" evidence="1">
    <location>
        <begin position="670"/>
        <end position="679"/>
    </location>
</feature>
<comment type="caution">
    <text evidence="2">The sequence shown here is derived from an EMBL/GenBank/DDBJ whole genome shotgun (WGS) entry which is preliminary data.</text>
</comment>
<evidence type="ECO:0000313" key="3">
    <source>
        <dbReference type="Proteomes" id="UP000217199"/>
    </source>
</evidence>
<feature type="compositionally biased region" description="Basic and acidic residues" evidence="1">
    <location>
        <begin position="460"/>
        <end position="469"/>
    </location>
</feature>
<protein>
    <submittedName>
        <fullName evidence="2">Uncharacterized protein</fullName>
    </submittedName>
</protein>
<dbReference type="OrthoDB" id="5563016at2759"/>
<feature type="compositionally biased region" description="Polar residues" evidence="1">
    <location>
        <begin position="337"/>
        <end position="357"/>
    </location>
</feature>
<feature type="region of interest" description="Disordered" evidence="1">
    <location>
        <begin position="447"/>
        <end position="480"/>
    </location>
</feature>
<feature type="compositionally biased region" description="Polar residues" evidence="1">
    <location>
        <begin position="811"/>
        <end position="824"/>
    </location>
</feature>
<feature type="compositionally biased region" description="Low complexity" evidence="1">
    <location>
        <begin position="841"/>
        <end position="857"/>
    </location>
</feature>
<feature type="compositionally biased region" description="Low complexity" evidence="1">
    <location>
        <begin position="363"/>
        <end position="372"/>
    </location>
</feature>
<evidence type="ECO:0000313" key="2">
    <source>
        <dbReference type="EMBL" id="PAV21642.1"/>
    </source>
</evidence>
<accession>A0A286UPY2</accession>
<organism evidence="2 3">
    <name type="scientific">Pyrrhoderma noxium</name>
    <dbReference type="NCBI Taxonomy" id="2282107"/>
    <lineage>
        <taxon>Eukaryota</taxon>
        <taxon>Fungi</taxon>
        <taxon>Dikarya</taxon>
        <taxon>Basidiomycota</taxon>
        <taxon>Agaricomycotina</taxon>
        <taxon>Agaricomycetes</taxon>
        <taxon>Hymenochaetales</taxon>
        <taxon>Hymenochaetaceae</taxon>
        <taxon>Pyrrhoderma</taxon>
    </lineage>
</organism>
<keyword evidence="3" id="KW-1185">Reference proteome</keyword>
<feature type="compositionally biased region" description="Polar residues" evidence="1">
    <location>
        <begin position="222"/>
        <end position="271"/>
    </location>
</feature>
<dbReference type="InParanoid" id="A0A286UPY2"/>
<feature type="compositionally biased region" description="Basic and acidic residues" evidence="1">
    <location>
        <begin position="278"/>
        <end position="289"/>
    </location>
</feature>
<dbReference type="EMBL" id="NBII01000002">
    <property type="protein sequence ID" value="PAV21642.1"/>
    <property type="molecule type" value="Genomic_DNA"/>
</dbReference>
<name>A0A286UPY2_9AGAM</name>
<proteinExistence type="predicted"/>
<sequence>MNEKRRCMFSLVTKKGNLEGVEYCFAESKRVSISFLNILAAESSSTNLAINTARGRPSLAAPTLRRKSSMALVAAHDWKNDMDSRQQRPHINNDPNNSAAAAAALQQQSSSPGPYSQQTYAYAHPHQQQQPSPQWHMPAMNQMNIGQPAPGYFPPMQFYPQYTHPQQGAPPQMHPQMPHQQPSPYGQPPQMFDPNAQFAQWAYQQMLYNAQQSQLAMPQQQRTRSGSHSGSNAGTPTSEYYQTPFNQNRFQPGTAGGTPQSQPVNNGNGNYQGFHPYRRPDRTERKPRTDSPSSASSNASNSNSNTVPFQPPYARADAAGSTTSVNSSSGASHRSRTNSGTSANGSVRPQQHNQQQKHSARQPSTSSTASAPVTQHRLQVRCHHLHCPHPDLTTRFHRRKSRDDSDLAAMLNSTSLDNGTSTGPPMARNGLKGRLRRALSFSAAQTLKEEEEEAARISGKKKDDSHGEEDGASMATKKTKKSLRMFNSRFNASTDNISLSSTVSSASVMIRKLGSMGKLARRNSLAGITSLFKDKNKDKGNEGSDGEEPKSKKKSKGKGLKAEASVTLATAEVDRSNDWSGSGMEGLSPAAKLARQHTLKSNAEAAARAKAQQEAQAAAAAAAASATTSSTGEHMPTTWERNTATRHGVTSGVVREDGMRVVVEDDSDEEGLKGRRSEDQGSISDEDSTWHGHGHDEEDETIRIGPSRGVLDEGGSSNGHDDDDEVPEEPWALNIRRSVERTRQPTKGILKNASSYSQEPQPEGPNAAFMQRVRANSYDSVPTQTELGPLARIPSPDPDHIDGLHRHGSHKSNTNSQSKDSATTGPPFLPPLAFESPQLISQSSSSSSGNDGSNKQSMFNHPGLNNSEPALSTITTGPSNLAHRTASSSKRLAFAANLSIYDTFSANAYDRRSEPATWSRLTPALAQRIKEELNSYKMEEMEVHVASRIHTQFFV</sequence>
<dbReference type="AlphaFoldDB" id="A0A286UPY2"/>
<feature type="compositionally biased region" description="Low complexity" evidence="1">
    <location>
        <begin position="164"/>
        <end position="182"/>
    </location>
</feature>
<dbReference type="STRING" id="2282107.A0A286UPY2"/>